<dbReference type="EMBL" id="AP024412">
    <property type="protein sequence ID" value="BCR35192.1"/>
    <property type="molecule type" value="Genomic_DNA"/>
</dbReference>
<dbReference type="AlphaFoldDB" id="A0A7U9XUS7"/>
<keyword evidence="2" id="KW-1185">Reference proteome</keyword>
<evidence type="ECO:0000313" key="1">
    <source>
        <dbReference type="EMBL" id="BCR35192.1"/>
    </source>
</evidence>
<dbReference type="Proteomes" id="UP000620133">
    <property type="component" value="Chromosome"/>
</dbReference>
<name>A0A7U9XUS7_9MOLU</name>
<gene>
    <name evidence="1" type="ORF">MPAN_000850</name>
</gene>
<organism evidence="1 2">
    <name type="scientific">Mariniplasma anaerobium</name>
    <dbReference type="NCBI Taxonomy" id="2735436"/>
    <lineage>
        <taxon>Bacteria</taxon>
        <taxon>Bacillati</taxon>
        <taxon>Mycoplasmatota</taxon>
        <taxon>Mollicutes</taxon>
        <taxon>Acholeplasmatales</taxon>
        <taxon>Acholeplasmataceae</taxon>
        <taxon>Mariniplasma</taxon>
    </lineage>
</organism>
<reference evidence="1" key="1">
    <citation type="submission" date="2021-01" db="EMBL/GenBank/DDBJ databases">
        <title>Draft genome sequence of Acholeplasmataceae bacterium strain Mahy22.</title>
        <authorList>
            <person name="Watanabe M."/>
            <person name="Kojima H."/>
            <person name="Fukui M."/>
        </authorList>
    </citation>
    <scope>NUCLEOTIDE SEQUENCE</scope>
    <source>
        <strain evidence="1">Mahy22</strain>
    </source>
</reference>
<dbReference type="RefSeq" id="WP_176239066.1">
    <property type="nucleotide sequence ID" value="NZ_AP024412.1"/>
</dbReference>
<proteinExistence type="predicted"/>
<dbReference type="KEGG" id="manr:MPAN_000850"/>
<sequence length="143" mass="16078">MFKELLGVVVLNGPMMIEVVSNEIVVTVYQHKTMIPYLPVDMPKTFDEIMGHSKKGLNMAIISDIYDVYKKTITVTNFSPSTVKEILAKLLAGSIQYMAAISVEEGLPILLVNSYKEKDRYLLSTIGLVDDARIIFAEIYENK</sequence>
<evidence type="ECO:0000313" key="2">
    <source>
        <dbReference type="Proteomes" id="UP000620133"/>
    </source>
</evidence>
<accession>A0A7U9XUS7</accession>
<protein>
    <submittedName>
        <fullName evidence="1">Uncharacterized protein</fullName>
    </submittedName>
</protein>